<organism evidence="1 2">
    <name type="scientific">Alkalicoccus urumqiensis</name>
    <name type="common">Bacillus urumqiensis</name>
    <dbReference type="NCBI Taxonomy" id="1548213"/>
    <lineage>
        <taxon>Bacteria</taxon>
        <taxon>Bacillati</taxon>
        <taxon>Bacillota</taxon>
        <taxon>Bacilli</taxon>
        <taxon>Bacillales</taxon>
        <taxon>Bacillaceae</taxon>
        <taxon>Alkalicoccus</taxon>
    </lineage>
</organism>
<evidence type="ECO:0000313" key="1">
    <source>
        <dbReference type="EMBL" id="PRO66569.1"/>
    </source>
</evidence>
<name>A0A2P6MJW1_ALKUR</name>
<comment type="caution">
    <text evidence="1">The sequence shown here is derived from an EMBL/GenBank/DDBJ whole genome shotgun (WGS) entry which is preliminary data.</text>
</comment>
<dbReference type="RefSeq" id="WP_105958205.1">
    <property type="nucleotide sequence ID" value="NZ_PVNS01000003.1"/>
</dbReference>
<accession>A0A2P6MJW1</accession>
<sequence length="65" mass="7660">MRFFIDHKEKRIHRTLSAGDACGFNDTPAEEREFTSSLSYIEQLEEDQYDRCHHCEVNTISQPVK</sequence>
<keyword evidence="2" id="KW-1185">Reference proteome</keyword>
<dbReference type="OrthoDB" id="2454248at2"/>
<gene>
    <name evidence="1" type="ORF">C6I21_04290</name>
</gene>
<reference evidence="1 2" key="1">
    <citation type="submission" date="2018-03" db="EMBL/GenBank/DDBJ databases">
        <title>Bacillus urumqiensis sp. nov., a moderately haloalkaliphilic bacterium isolated from a salt lake.</title>
        <authorList>
            <person name="Zhao B."/>
            <person name="Liao Z."/>
        </authorList>
    </citation>
    <scope>NUCLEOTIDE SEQUENCE [LARGE SCALE GENOMIC DNA]</scope>
    <source>
        <strain evidence="1 2">BZ-SZ-XJ18</strain>
    </source>
</reference>
<evidence type="ECO:0000313" key="2">
    <source>
        <dbReference type="Proteomes" id="UP000243650"/>
    </source>
</evidence>
<dbReference type="EMBL" id="PVNS01000003">
    <property type="protein sequence ID" value="PRO66569.1"/>
    <property type="molecule type" value="Genomic_DNA"/>
</dbReference>
<dbReference type="AlphaFoldDB" id="A0A2P6MJW1"/>
<dbReference type="Proteomes" id="UP000243650">
    <property type="component" value="Unassembled WGS sequence"/>
</dbReference>
<proteinExistence type="predicted"/>
<protein>
    <submittedName>
        <fullName evidence="1">Uncharacterized protein</fullName>
    </submittedName>
</protein>